<dbReference type="EMBL" id="JBHSPA010000086">
    <property type="protein sequence ID" value="MFC5832902.1"/>
    <property type="molecule type" value="Genomic_DNA"/>
</dbReference>
<feature type="region of interest" description="Disordered" evidence="1">
    <location>
        <begin position="40"/>
        <end position="62"/>
    </location>
</feature>
<keyword evidence="2" id="KW-0472">Membrane</keyword>
<protein>
    <recommendedName>
        <fullName evidence="5">Phosphodiester glycosidase domain-containing protein</fullName>
    </recommendedName>
</protein>
<sequence>MADQFDVIEVGERGRRRWVGLVVVLALLLIPVVGLLASRDPPPEPLPATATPEPIRSLTRLDNSPNILNEPGVRKGDDEVAQVVFPNGARAEVRYPAELDLDAMGSRPFVGGWVDGRFRQFTAPYGGEVEITRGGQPIRNYTPNVTLWPRQAGTGFYGQVLLFAFGPWRLVMYDRGEGLTFDQRMDLARNLKGRVTKGGYLVLSDGGGVRLASPGDTAMGDPVGPQLWFGGGAGRMVALVPTPDCVKKARMPGVIGGRGRPSDMVCRGDVLVAVTGAGSFRDKVISGVRVTMK</sequence>
<keyword evidence="2" id="KW-0812">Transmembrane</keyword>
<evidence type="ECO:0008006" key="5">
    <source>
        <dbReference type="Google" id="ProtNLM"/>
    </source>
</evidence>
<comment type="caution">
    <text evidence="3">The sequence shown here is derived from an EMBL/GenBank/DDBJ whole genome shotgun (WGS) entry which is preliminary data.</text>
</comment>
<dbReference type="RefSeq" id="WP_379522336.1">
    <property type="nucleotide sequence ID" value="NZ_JBHSPA010000086.1"/>
</dbReference>
<organism evidence="3 4">
    <name type="scientific">Nonomuraea insulae</name>
    <dbReference type="NCBI Taxonomy" id="1616787"/>
    <lineage>
        <taxon>Bacteria</taxon>
        <taxon>Bacillati</taxon>
        <taxon>Actinomycetota</taxon>
        <taxon>Actinomycetes</taxon>
        <taxon>Streptosporangiales</taxon>
        <taxon>Streptosporangiaceae</taxon>
        <taxon>Nonomuraea</taxon>
    </lineage>
</organism>
<evidence type="ECO:0000313" key="4">
    <source>
        <dbReference type="Proteomes" id="UP001596058"/>
    </source>
</evidence>
<keyword evidence="4" id="KW-1185">Reference proteome</keyword>
<feature type="transmembrane region" description="Helical" evidence="2">
    <location>
        <begin position="18"/>
        <end position="37"/>
    </location>
</feature>
<keyword evidence="2" id="KW-1133">Transmembrane helix</keyword>
<evidence type="ECO:0000313" key="3">
    <source>
        <dbReference type="EMBL" id="MFC5832902.1"/>
    </source>
</evidence>
<evidence type="ECO:0000256" key="2">
    <source>
        <dbReference type="SAM" id="Phobius"/>
    </source>
</evidence>
<name>A0ABW1D658_9ACTN</name>
<proteinExistence type="predicted"/>
<dbReference type="Proteomes" id="UP001596058">
    <property type="component" value="Unassembled WGS sequence"/>
</dbReference>
<gene>
    <name evidence="3" type="ORF">ACFPZ3_54415</name>
</gene>
<reference evidence="4" key="1">
    <citation type="journal article" date="2019" name="Int. J. Syst. Evol. Microbiol.">
        <title>The Global Catalogue of Microorganisms (GCM) 10K type strain sequencing project: providing services to taxonomists for standard genome sequencing and annotation.</title>
        <authorList>
            <consortium name="The Broad Institute Genomics Platform"/>
            <consortium name="The Broad Institute Genome Sequencing Center for Infectious Disease"/>
            <person name="Wu L."/>
            <person name="Ma J."/>
        </authorList>
    </citation>
    <scope>NUCLEOTIDE SEQUENCE [LARGE SCALE GENOMIC DNA]</scope>
    <source>
        <strain evidence="4">CCUG 53903</strain>
    </source>
</reference>
<accession>A0ABW1D658</accession>
<evidence type="ECO:0000256" key="1">
    <source>
        <dbReference type="SAM" id="MobiDB-lite"/>
    </source>
</evidence>